<sequence>MTSTHSTQFKFKRTSAFNSLNVFCSKQFSHLLQGREIQLQPFRAAQGWEDRLKESPQRAFAAAGTSGAETHQFRQDGRDQWTMGKRLIQ</sequence>
<feature type="region of interest" description="Disordered" evidence="1">
    <location>
        <begin position="60"/>
        <end position="89"/>
    </location>
</feature>
<accession>A0A4Y2AAT7</accession>
<dbReference type="AlphaFoldDB" id="A0A4Y2AAT7"/>
<evidence type="ECO:0000256" key="1">
    <source>
        <dbReference type="SAM" id="MobiDB-lite"/>
    </source>
</evidence>
<comment type="caution">
    <text evidence="2">The sequence shown here is derived from an EMBL/GenBank/DDBJ whole genome shotgun (WGS) entry which is preliminary data.</text>
</comment>
<reference evidence="2 3" key="1">
    <citation type="journal article" date="2019" name="Sci. Rep.">
        <title>Orb-weaving spider Araneus ventricosus genome elucidates the spidroin gene catalogue.</title>
        <authorList>
            <person name="Kono N."/>
            <person name="Nakamura H."/>
            <person name="Ohtoshi R."/>
            <person name="Moran D.A.P."/>
            <person name="Shinohara A."/>
            <person name="Yoshida Y."/>
            <person name="Fujiwara M."/>
            <person name="Mori M."/>
            <person name="Tomita M."/>
            <person name="Arakawa K."/>
        </authorList>
    </citation>
    <scope>NUCLEOTIDE SEQUENCE [LARGE SCALE GENOMIC DNA]</scope>
</reference>
<evidence type="ECO:0000313" key="3">
    <source>
        <dbReference type="Proteomes" id="UP000499080"/>
    </source>
</evidence>
<keyword evidence="3" id="KW-1185">Reference proteome</keyword>
<evidence type="ECO:0000313" key="2">
    <source>
        <dbReference type="EMBL" id="GBL76800.1"/>
    </source>
</evidence>
<dbReference type="EMBL" id="BGPR01000010">
    <property type="protein sequence ID" value="GBL76800.1"/>
    <property type="molecule type" value="Genomic_DNA"/>
</dbReference>
<organism evidence="2 3">
    <name type="scientific">Araneus ventricosus</name>
    <name type="common">Orbweaver spider</name>
    <name type="synonym">Epeira ventricosa</name>
    <dbReference type="NCBI Taxonomy" id="182803"/>
    <lineage>
        <taxon>Eukaryota</taxon>
        <taxon>Metazoa</taxon>
        <taxon>Ecdysozoa</taxon>
        <taxon>Arthropoda</taxon>
        <taxon>Chelicerata</taxon>
        <taxon>Arachnida</taxon>
        <taxon>Araneae</taxon>
        <taxon>Araneomorphae</taxon>
        <taxon>Entelegynae</taxon>
        <taxon>Araneoidea</taxon>
        <taxon>Araneidae</taxon>
        <taxon>Araneus</taxon>
    </lineage>
</organism>
<gene>
    <name evidence="2" type="ORF">AVEN_53465_1</name>
</gene>
<proteinExistence type="predicted"/>
<dbReference type="Proteomes" id="UP000499080">
    <property type="component" value="Unassembled WGS sequence"/>
</dbReference>
<name>A0A4Y2AAT7_ARAVE</name>
<protein>
    <submittedName>
        <fullName evidence="2">Uncharacterized protein</fullName>
    </submittedName>
</protein>